<dbReference type="EMBL" id="BQNB010021720">
    <property type="protein sequence ID" value="GJU09357.1"/>
    <property type="molecule type" value="Genomic_DNA"/>
</dbReference>
<organism evidence="4 5">
    <name type="scientific">Tanacetum coccineum</name>
    <dbReference type="NCBI Taxonomy" id="301880"/>
    <lineage>
        <taxon>Eukaryota</taxon>
        <taxon>Viridiplantae</taxon>
        <taxon>Streptophyta</taxon>
        <taxon>Embryophyta</taxon>
        <taxon>Tracheophyta</taxon>
        <taxon>Spermatophyta</taxon>
        <taxon>Magnoliopsida</taxon>
        <taxon>eudicotyledons</taxon>
        <taxon>Gunneridae</taxon>
        <taxon>Pentapetalae</taxon>
        <taxon>asterids</taxon>
        <taxon>campanulids</taxon>
        <taxon>Asterales</taxon>
        <taxon>Asteraceae</taxon>
        <taxon>Asteroideae</taxon>
        <taxon>Anthemideae</taxon>
        <taxon>Anthemidinae</taxon>
        <taxon>Tanacetum</taxon>
    </lineage>
</organism>
<comment type="caution">
    <text evidence="4">The sequence shown here is derived from an EMBL/GenBank/DDBJ whole genome shotgun (WGS) entry which is preliminary data.</text>
</comment>
<evidence type="ECO:0000313" key="5">
    <source>
        <dbReference type="Proteomes" id="UP001151760"/>
    </source>
</evidence>
<accession>A0ABQ5J9Y3</accession>
<proteinExistence type="predicted"/>
<name>A0ABQ5J9Y3_9ASTR</name>
<feature type="compositionally biased region" description="Polar residues" evidence="1">
    <location>
        <begin position="364"/>
        <end position="403"/>
    </location>
</feature>
<evidence type="ECO:0000259" key="3">
    <source>
        <dbReference type="Pfam" id="PF22936"/>
    </source>
</evidence>
<evidence type="ECO:0000313" key="4">
    <source>
        <dbReference type="EMBL" id="GJU09357.1"/>
    </source>
</evidence>
<dbReference type="Proteomes" id="UP001151760">
    <property type="component" value="Unassembled WGS sequence"/>
</dbReference>
<keyword evidence="5" id="KW-1185">Reference proteome</keyword>
<dbReference type="InterPro" id="IPR025724">
    <property type="entry name" value="GAG-pre-integrase_dom"/>
</dbReference>
<dbReference type="InterPro" id="IPR054722">
    <property type="entry name" value="PolX-like_BBD"/>
</dbReference>
<reference evidence="4" key="2">
    <citation type="submission" date="2022-01" db="EMBL/GenBank/DDBJ databases">
        <authorList>
            <person name="Yamashiro T."/>
            <person name="Shiraishi A."/>
            <person name="Satake H."/>
            <person name="Nakayama K."/>
        </authorList>
    </citation>
    <scope>NUCLEOTIDE SEQUENCE</scope>
</reference>
<feature type="region of interest" description="Disordered" evidence="1">
    <location>
        <begin position="16"/>
        <end position="44"/>
    </location>
</feature>
<dbReference type="Pfam" id="PF22936">
    <property type="entry name" value="Pol_BBD"/>
    <property type="match status" value="1"/>
</dbReference>
<protein>
    <submittedName>
        <fullName evidence="4">Retrovirus-related pol polyprotein from transposon TNT 1-94</fullName>
    </submittedName>
</protein>
<feature type="domain" description="Retrovirus-related Pol polyprotein from transposon TNT 1-94-like beta-barrel" evidence="3">
    <location>
        <begin position="540"/>
        <end position="578"/>
    </location>
</feature>
<gene>
    <name evidence="4" type="ORF">Tco_1131753</name>
</gene>
<evidence type="ECO:0000256" key="1">
    <source>
        <dbReference type="SAM" id="MobiDB-lite"/>
    </source>
</evidence>
<evidence type="ECO:0000259" key="2">
    <source>
        <dbReference type="Pfam" id="PF13976"/>
    </source>
</evidence>
<feature type="compositionally biased region" description="Low complexity" evidence="1">
    <location>
        <begin position="19"/>
        <end position="39"/>
    </location>
</feature>
<dbReference type="Pfam" id="PF13976">
    <property type="entry name" value="gag_pre-integrs"/>
    <property type="match status" value="1"/>
</dbReference>
<reference evidence="4" key="1">
    <citation type="journal article" date="2022" name="Int. J. Mol. Sci.">
        <title>Draft Genome of Tanacetum Coccineum: Genomic Comparison of Closely Related Tanacetum-Family Plants.</title>
        <authorList>
            <person name="Yamashiro T."/>
            <person name="Shiraishi A."/>
            <person name="Nakayama K."/>
            <person name="Satake H."/>
        </authorList>
    </citation>
    <scope>NUCLEOTIDE SEQUENCE</scope>
</reference>
<feature type="region of interest" description="Disordered" evidence="1">
    <location>
        <begin position="363"/>
        <end position="431"/>
    </location>
</feature>
<sequence length="641" mass="71971">MHERNSDPLALVASHQMTQSPYQSHQHSYQNSQHQQSVSPYQSLQYGSPFESQQYSVNQSSTPHLITYPLNNYQTSVHHNVYSPPVSIPQSEYSPTVNQQSEFSQLDSGLTIPVFKRGDDLIDAINHVMSLLSAVVTSRFPTTNNQLRNSSNPRQQATINNGRVTVQPIQRRQISYAASTTRTFTPAATKQCTQPKRPRNAAWYKEKEMLAEAQDAGQILDEEQLAFLADPGDLDTYDSDCDDLATAQAVLMANISSYGSDVIYEVPNPEQYLNDIEDQSVHAMQDFEQSPNMDLSDNEIHIEQAKGKQPLDTELDFACKYATRIQEFLIYVHDTCPNAIKPSAKEVAVTPLNKVKKVRFAEPLTSSNNTKQVESSKTSDSNTPVLSSTGVKCSTSNCRSTPPGNKKNDRISQNPSRNMKNKVEAQPRKVNKKNRVAEPICDADIKHSCNTNSAVLCVTCNKSMFDGVHDKCLLDFVKNGNNRAKSAKKHKTKNVWKPTGHVFTDVGYKWKPTGRTFTIVGNLCPLTRITSTNVVQIVLWYLDSGCSKHITGNRSQLIYFVSKFLGTVRFGNDQIARIMRDTNLYTISLDDMLQYTSICLLSKASKSKSWLWHRQLSHLNFGDLNKLDKDGLARGLPRLKF</sequence>
<feature type="domain" description="GAG-pre-integrase" evidence="2">
    <location>
        <begin position="583"/>
        <end position="640"/>
    </location>
</feature>